<dbReference type="NCBIfam" id="TIGR00229">
    <property type="entry name" value="sensory_box"/>
    <property type="match status" value="2"/>
</dbReference>
<dbReference type="Gene3D" id="3.30.70.270">
    <property type="match status" value="1"/>
</dbReference>
<dbReference type="PANTHER" id="PTHR44757:SF2">
    <property type="entry name" value="BIOFILM ARCHITECTURE MAINTENANCE PROTEIN MBAA"/>
    <property type="match status" value="1"/>
</dbReference>
<dbReference type="InterPro" id="IPR001633">
    <property type="entry name" value="EAL_dom"/>
</dbReference>
<organism evidence="6 7">
    <name type="scientific">Sulfurimonas marina</name>
    <dbReference type="NCBI Taxonomy" id="2590551"/>
    <lineage>
        <taxon>Bacteria</taxon>
        <taxon>Pseudomonadati</taxon>
        <taxon>Campylobacterota</taxon>
        <taxon>Epsilonproteobacteria</taxon>
        <taxon>Campylobacterales</taxon>
        <taxon>Sulfurimonadaceae</taxon>
        <taxon>Sulfurimonas</taxon>
    </lineage>
</organism>
<dbReference type="PROSITE" id="PS50887">
    <property type="entry name" value="GGDEF"/>
    <property type="match status" value="1"/>
</dbReference>
<protein>
    <submittedName>
        <fullName evidence="6">EAL domain-containing protein</fullName>
    </submittedName>
</protein>
<evidence type="ECO:0000259" key="4">
    <source>
        <dbReference type="PROSITE" id="PS50883"/>
    </source>
</evidence>
<evidence type="ECO:0000259" key="3">
    <source>
        <dbReference type="PROSITE" id="PS50113"/>
    </source>
</evidence>
<comment type="catalytic activity">
    <reaction evidence="1">
        <text>3',3'-c-di-GMP + H2O = 5'-phosphoguanylyl(3'-&gt;5')guanosine + H(+)</text>
        <dbReference type="Rhea" id="RHEA:24902"/>
        <dbReference type="ChEBI" id="CHEBI:15377"/>
        <dbReference type="ChEBI" id="CHEBI:15378"/>
        <dbReference type="ChEBI" id="CHEBI:58754"/>
        <dbReference type="ChEBI" id="CHEBI:58805"/>
        <dbReference type="EC" id="3.1.4.52"/>
    </reaction>
    <physiologicalReaction direction="left-to-right" evidence="1">
        <dbReference type="Rhea" id="RHEA:24903"/>
    </physiologicalReaction>
</comment>
<dbReference type="InterPro" id="IPR001610">
    <property type="entry name" value="PAC"/>
</dbReference>
<dbReference type="InterPro" id="IPR000700">
    <property type="entry name" value="PAS-assoc_C"/>
</dbReference>
<keyword evidence="7" id="KW-1185">Reference proteome</keyword>
<dbReference type="CDD" id="cd01948">
    <property type="entry name" value="EAL"/>
    <property type="match status" value="1"/>
</dbReference>
<feature type="domain" description="GGDEF" evidence="5">
    <location>
        <begin position="426"/>
        <end position="559"/>
    </location>
</feature>
<dbReference type="PROSITE" id="PS50883">
    <property type="entry name" value="EAL"/>
    <property type="match status" value="1"/>
</dbReference>
<feature type="domain" description="EAL" evidence="4">
    <location>
        <begin position="568"/>
        <end position="821"/>
    </location>
</feature>
<dbReference type="GO" id="GO:0071111">
    <property type="term" value="F:cyclic-guanylate-specific phosphodiesterase activity"/>
    <property type="evidence" value="ECO:0007669"/>
    <property type="project" value="UniProtKB-EC"/>
</dbReference>
<dbReference type="Pfam" id="PF00563">
    <property type="entry name" value="EAL"/>
    <property type="match status" value="1"/>
</dbReference>
<sequence length="821" mass="93981">MVINLQEDNLNSAINKLKVREDILHEFSMLSGLGNWAIDLKTHSTKWSESLYNIYQIPKNTPINFETFLNLILPEYVEEAKQIIAMSKNSKDIFSFQAKAKRGDGKIIDILIHGKTLFDEDDTPLKFIGSTQDITNIIKLQQEAKELSELVKHSSNEIYIVDFDTLEYLYVNEGATKALLYTKEELLEMSVQDVNPYLKHSEIENLKQLLENNGHILNKTIHQRKNGTLYYVQSYLHIIEYQNKKSYVIFDTDISQIVELESEYKKQAKILENIHDSVISVDNCGNIVTWNNGSQRLFGYEAAEVIGRNIKLIYSKNNKTALSEYFEDINDTNNINDEFKMIKKDGSEIICDISLSVSTDNHNNITGYIGYIQDITKQKETKKMLDIQTEKLRHQAHHDMLTNLPNRVLFRDRLNQNIATAKRYDKKFALLFIDLDQFKNINDSLGHHIGDEVLIEASKRLSSVIREEDTLARLGGDEFTIILKDIKDAKSATIVAQKIIDILKDPIIIQELELYVSSSIGIAVYPDDTKEGDNLLKYADAAMYKAKDEGRNNYQYYSSEMTESAFERVIMEQSLRVAIQQENFLVYYQPQIDSENKKVVGMEALVRWEHPDVGIVSPANFIPLAEETGMIIHIDLIVLKKAMTQFKEWYQQGLTPGKLSLNLSAKQIENNNFIEILSDTMQTLEFDPAWLTLEVTESQIMKNPEDSIEKLKEINALGIEIAIDDFGTGYSSLAYLKKLPLNKLKIDKAFVDGLPHDEEDIAISRAIIALAKILNLDLIAEGVETKEQQEFMLENGCKVIQGYYYSKPIDSNSMEKFLLAI</sequence>
<dbReference type="CDD" id="cd00130">
    <property type="entry name" value="PAS"/>
    <property type="match status" value="1"/>
</dbReference>
<accession>A0A7M1ASV8</accession>
<dbReference type="FunFam" id="3.20.20.450:FF:000001">
    <property type="entry name" value="Cyclic di-GMP phosphodiesterase yahA"/>
    <property type="match status" value="1"/>
</dbReference>
<dbReference type="SUPFAM" id="SSF55785">
    <property type="entry name" value="PYP-like sensor domain (PAS domain)"/>
    <property type="match status" value="3"/>
</dbReference>
<dbReference type="InterPro" id="IPR035965">
    <property type="entry name" value="PAS-like_dom_sf"/>
</dbReference>
<dbReference type="PANTHER" id="PTHR44757">
    <property type="entry name" value="DIGUANYLATE CYCLASE DGCP"/>
    <property type="match status" value="1"/>
</dbReference>
<dbReference type="InterPro" id="IPR035919">
    <property type="entry name" value="EAL_sf"/>
</dbReference>
<gene>
    <name evidence="6" type="ORF">FJR03_01565</name>
</gene>
<dbReference type="InterPro" id="IPR000014">
    <property type="entry name" value="PAS"/>
</dbReference>
<dbReference type="SMART" id="SM00091">
    <property type="entry name" value="PAS"/>
    <property type="match status" value="2"/>
</dbReference>
<dbReference type="NCBIfam" id="TIGR00254">
    <property type="entry name" value="GGDEF"/>
    <property type="match status" value="1"/>
</dbReference>
<dbReference type="EMBL" id="CP041165">
    <property type="protein sequence ID" value="QOP40496.1"/>
    <property type="molecule type" value="Genomic_DNA"/>
</dbReference>
<dbReference type="PROSITE" id="PS50113">
    <property type="entry name" value="PAC"/>
    <property type="match status" value="2"/>
</dbReference>
<evidence type="ECO:0000313" key="6">
    <source>
        <dbReference type="EMBL" id="QOP40496.1"/>
    </source>
</evidence>
<name>A0A7M1ASV8_9BACT</name>
<dbReference type="RefSeq" id="WP_193113921.1">
    <property type="nucleotide sequence ID" value="NZ_CP041165.1"/>
</dbReference>
<dbReference type="InterPro" id="IPR043128">
    <property type="entry name" value="Rev_trsase/Diguanyl_cyclase"/>
</dbReference>
<dbReference type="KEGG" id="smax:FJR03_01565"/>
<evidence type="ECO:0000259" key="2">
    <source>
        <dbReference type="PROSITE" id="PS50112"/>
    </source>
</evidence>
<dbReference type="PROSITE" id="PS50112">
    <property type="entry name" value="PAS"/>
    <property type="match status" value="2"/>
</dbReference>
<feature type="domain" description="PAC" evidence="3">
    <location>
        <begin position="335"/>
        <end position="387"/>
    </location>
</feature>
<evidence type="ECO:0000259" key="5">
    <source>
        <dbReference type="PROSITE" id="PS50887"/>
    </source>
</evidence>
<dbReference type="InterPro" id="IPR000160">
    <property type="entry name" value="GGDEF_dom"/>
</dbReference>
<dbReference type="SMART" id="SM00267">
    <property type="entry name" value="GGDEF"/>
    <property type="match status" value="1"/>
</dbReference>
<dbReference type="FunFam" id="3.30.70.270:FF:000001">
    <property type="entry name" value="Diguanylate cyclase domain protein"/>
    <property type="match status" value="1"/>
</dbReference>
<reference evidence="6 7" key="1">
    <citation type="submission" date="2019-06" db="EMBL/GenBank/DDBJ databases">
        <title>Sulfurimonas gotlandica sp. nov., a chemoautotrophic and psychrotolerant epsilonproteobacterium isolated from a pelagic redoxcline, and an emended description of the genus Sulfurimonas.</title>
        <authorList>
            <person name="Wang S."/>
            <person name="Jiang L."/>
            <person name="Shao Z."/>
        </authorList>
    </citation>
    <scope>NUCLEOTIDE SEQUENCE [LARGE SCALE GENOMIC DNA]</scope>
    <source>
        <strain evidence="6 7">B2</strain>
    </source>
</reference>
<dbReference type="SMART" id="SM00052">
    <property type="entry name" value="EAL"/>
    <property type="match status" value="1"/>
</dbReference>
<evidence type="ECO:0000256" key="1">
    <source>
        <dbReference type="ARBA" id="ARBA00051114"/>
    </source>
</evidence>
<dbReference type="AlphaFoldDB" id="A0A7M1ASV8"/>
<dbReference type="CDD" id="cd01949">
    <property type="entry name" value="GGDEF"/>
    <property type="match status" value="1"/>
</dbReference>
<dbReference type="Gene3D" id="3.30.450.20">
    <property type="entry name" value="PAS domain"/>
    <property type="match status" value="3"/>
</dbReference>
<dbReference type="SMART" id="SM00086">
    <property type="entry name" value="PAC"/>
    <property type="match status" value="3"/>
</dbReference>
<feature type="domain" description="PAC" evidence="3">
    <location>
        <begin position="94"/>
        <end position="146"/>
    </location>
</feature>
<dbReference type="InterPro" id="IPR029787">
    <property type="entry name" value="Nucleotide_cyclase"/>
</dbReference>
<dbReference type="Pfam" id="PF13426">
    <property type="entry name" value="PAS_9"/>
    <property type="match status" value="3"/>
</dbReference>
<dbReference type="SUPFAM" id="SSF141868">
    <property type="entry name" value="EAL domain-like"/>
    <property type="match status" value="1"/>
</dbReference>
<dbReference type="Gene3D" id="3.20.20.450">
    <property type="entry name" value="EAL domain"/>
    <property type="match status" value="1"/>
</dbReference>
<dbReference type="Proteomes" id="UP000593910">
    <property type="component" value="Chromosome"/>
</dbReference>
<dbReference type="GO" id="GO:0071732">
    <property type="term" value="P:cellular response to nitric oxide"/>
    <property type="evidence" value="ECO:0007669"/>
    <property type="project" value="UniProtKB-ARBA"/>
</dbReference>
<proteinExistence type="predicted"/>
<evidence type="ECO:0000313" key="7">
    <source>
        <dbReference type="Proteomes" id="UP000593910"/>
    </source>
</evidence>
<feature type="domain" description="PAS" evidence="2">
    <location>
        <begin position="143"/>
        <end position="213"/>
    </location>
</feature>
<dbReference type="Pfam" id="PF00990">
    <property type="entry name" value="GGDEF"/>
    <property type="match status" value="1"/>
</dbReference>
<dbReference type="InterPro" id="IPR052155">
    <property type="entry name" value="Biofilm_reg_signaling"/>
</dbReference>
<feature type="domain" description="PAS" evidence="2">
    <location>
        <begin position="263"/>
        <end position="333"/>
    </location>
</feature>
<dbReference type="SUPFAM" id="SSF55073">
    <property type="entry name" value="Nucleotide cyclase"/>
    <property type="match status" value="1"/>
</dbReference>